<dbReference type="PANTHER" id="PTHR43201:SF5">
    <property type="entry name" value="MEDIUM-CHAIN ACYL-COA LIGASE ACSF2, MITOCHONDRIAL"/>
    <property type="match status" value="1"/>
</dbReference>
<organism evidence="5 6">
    <name type="scientific">Gordonia jinhuaensis</name>
    <dbReference type="NCBI Taxonomy" id="1517702"/>
    <lineage>
        <taxon>Bacteria</taxon>
        <taxon>Bacillati</taxon>
        <taxon>Actinomycetota</taxon>
        <taxon>Actinomycetes</taxon>
        <taxon>Mycobacteriales</taxon>
        <taxon>Gordoniaceae</taxon>
        <taxon>Gordonia</taxon>
    </lineage>
</organism>
<feature type="domain" description="AMP-binding enzyme C-terminal" evidence="4">
    <location>
        <begin position="420"/>
        <end position="496"/>
    </location>
</feature>
<reference evidence="5" key="1">
    <citation type="journal article" date="2014" name="Int. J. Syst. Evol. Microbiol.">
        <title>Complete genome sequence of Corynebacterium casei LMG S-19264T (=DSM 44701T), isolated from a smear-ripened cheese.</title>
        <authorList>
            <consortium name="US DOE Joint Genome Institute (JGI-PGF)"/>
            <person name="Walter F."/>
            <person name="Albersmeier A."/>
            <person name="Kalinowski J."/>
            <person name="Ruckert C."/>
        </authorList>
    </citation>
    <scope>NUCLEOTIDE SEQUENCE</scope>
    <source>
        <strain evidence="5">CGMCC 1.12827</strain>
    </source>
</reference>
<dbReference type="InterPro" id="IPR025110">
    <property type="entry name" value="AMP-bd_C"/>
</dbReference>
<evidence type="ECO:0000313" key="6">
    <source>
        <dbReference type="Proteomes" id="UP000621454"/>
    </source>
</evidence>
<evidence type="ECO:0000313" key="5">
    <source>
        <dbReference type="EMBL" id="GGB38610.1"/>
    </source>
</evidence>
<evidence type="ECO:0000256" key="1">
    <source>
        <dbReference type="ARBA" id="ARBA00006432"/>
    </source>
</evidence>
<dbReference type="InterPro" id="IPR045851">
    <property type="entry name" value="AMP-bd_C_sf"/>
</dbReference>
<evidence type="ECO:0000259" key="3">
    <source>
        <dbReference type="Pfam" id="PF00501"/>
    </source>
</evidence>
<dbReference type="SUPFAM" id="SSF56801">
    <property type="entry name" value="Acetyl-CoA synthetase-like"/>
    <property type="match status" value="1"/>
</dbReference>
<comment type="similarity">
    <text evidence="1">Belongs to the ATP-dependent AMP-binding enzyme family.</text>
</comment>
<protein>
    <submittedName>
        <fullName evidence="5">Acyl-CoA synthetase</fullName>
    </submittedName>
</protein>
<evidence type="ECO:0000259" key="4">
    <source>
        <dbReference type="Pfam" id="PF13193"/>
    </source>
</evidence>
<reference evidence="5" key="2">
    <citation type="submission" date="2020-09" db="EMBL/GenBank/DDBJ databases">
        <authorList>
            <person name="Sun Q."/>
            <person name="Zhou Y."/>
        </authorList>
    </citation>
    <scope>NUCLEOTIDE SEQUENCE</scope>
    <source>
        <strain evidence="5">CGMCC 1.12827</strain>
    </source>
</reference>
<dbReference type="RefSeq" id="WP_188587188.1">
    <property type="nucleotide sequence ID" value="NZ_BMGC01000021.1"/>
</dbReference>
<dbReference type="PANTHER" id="PTHR43201">
    <property type="entry name" value="ACYL-COA SYNTHETASE"/>
    <property type="match status" value="1"/>
</dbReference>
<keyword evidence="2" id="KW-0436">Ligase</keyword>
<evidence type="ECO:0000256" key="2">
    <source>
        <dbReference type="ARBA" id="ARBA00022598"/>
    </source>
</evidence>
<dbReference type="Proteomes" id="UP000621454">
    <property type="component" value="Unassembled WGS sequence"/>
</dbReference>
<sequence>MSGLYLAQRVRELARTQPDSLALVDGDQRYTAAEFDALTTSLASGLSRVAAPGDHVGAAVEVGIAGGALFVACAKAGMVFTPVNWRLPATEIAAIAVDAEMTVFVADPQFADAAAAVADALPQVTVLDTGDELDVFIASGSDADPGLGDDPQTPILQLYTSGTTGLPKGVLITNHNLHNDADTLTVYRWQEDSVALGAMPMFHIAGTGWFCSCVSAGIPLVLLRRFDAQAAAELIETWRVSHIFLVPSTIQLLLDHLESADQERDLSSLRLLAYGSAPITPTLLTRAMTRLRCDFLQRYGMTETAGSVTALRAEDHHPNGAGSALLRSVGTPLPGVELAIGDISTGEFLGPGQTGEILTRSRTNARSYWKRPEATAALYTAEGYLRTGDAGHIDENGYLFVTDRIKDMIISGGENIYPVEIESVLAEHPSVAEVAVVGVPHEVWGEEVVAVVRAAPTGPQIDIDELIDHVAARLGSFKKPRRVFVVDELPRGATGKLLKRSLRQQFSRPPEVVSVSGAGTGAVRR</sequence>
<proteinExistence type="inferred from homology"/>
<dbReference type="Pfam" id="PF00501">
    <property type="entry name" value="AMP-binding"/>
    <property type="match status" value="1"/>
</dbReference>
<dbReference type="Pfam" id="PF13193">
    <property type="entry name" value="AMP-binding_C"/>
    <property type="match status" value="1"/>
</dbReference>
<dbReference type="InterPro" id="IPR000873">
    <property type="entry name" value="AMP-dep_synth/lig_dom"/>
</dbReference>
<dbReference type="GO" id="GO:0031956">
    <property type="term" value="F:medium-chain fatty acid-CoA ligase activity"/>
    <property type="evidence" value="ECO:0007669"/>
    <property type="project" value="TreeGrafter"/>
</dbReference>
<keyword evidence="6" id="KW-1185">Reference proteome</keyword>
<dbReference type="GO" id="GO:0006631">
    <property type="term" value="P:fatty acid metabolic process"/>
    <property type="evidence" value="ECO:0007669"/>
    <property type="project" value="TreeGrafter"/>
</dbReference>
<dbReference type="EMBL" id="BMGC01000021">
    <property type="protein sequence ID" value="GGB38610.1"/>
    <property type="molecule type" value="Genomic_DNA"/>
</dbReference>
<dbReference type="Gene3D" id="3.30.300.30">
    <property type="match status" value="1"/>
</dbReference>
<accession>A0A916TB88</accession>
<dbReference type="InterPro" id="IPR042099">
    <property type="entry name" value="ANL_N_sf"/>
</dbReference>
<dbReference type="AlphaFoldDB" id="A0A916TB88"/>
<dbReference type="FunFam" id="3.30.300.30:FF:000008">
    <property type="entry name" value="2,3-dihydroxybenzoate-AMP ligase"/>
    <property type="match status" value="1"/>
</dbReference>
<feature type="domain" description="AMP-dependent synthetase/ligase" evidence="3">
    <location>
        <begin position="12"/>
        <end position="369"/>
    </location>
</feature>
<dbReference type="Gene3D" id="3.40.50.12780">
    <property type="entry name" value="N-terminal domain of ligase-like"/>
    <property type="match status" value="1"/>
</dbReference>
<name>A0A916TB88_9ACTN</name>
<comment type="caution">
    <text evidence="5">The sequence shown here is derived from an EMBL/GenBank/DDBJ whole genome shotgun (WGS) entry which is preliminary data.</text>
</comment>
<gene>
    <name evidence="5" type="ORF">GCM10011489_27890</name>
</gene>